<accession>A0A1X7IQ36</accession>
<dbReference type="EMBL" id="FXAZ01000001">
    <property type="protein sequence ID" value="SMG16572.1"/>
    <property type="molecule type" value="Genomic_DNA"/>
</dbReference>
<feature type="coiled-coil region" evidence="1">
    <location>
        <begin position="340"/>
        <end position="367"/>
    </location>
</feature>
<reference evidence="3 4" key="1">
    <citation type="submission" date="2017-04" db="EMBL/GenBank/DDBJ databases">
        <authorList>
            <person name="Afonso C.L."/>
            <person name="Miller P.J."/>
            <person name="Scott M.A."/>
            <person name="Spackman E."/>
            <person name="Goraichik I."/>
            <person name="Dimitrov K.M."/>
            <person name="Suarez D.L."/>
            <person name="Swayne D.E."/>
        </authorList>
    </citation>
    <scope>NUCLEOTIDE SEQUENCE [LARGE SCALE GENOMIC DNA]</scope>
    <source>
        <strain evidence="3 4">11</strain>
    </source>
</reference>
<dbReference type="OrthoDB" id="9816426at2"/>
<gene>
    <name evidence="3" type="ORF">SAMN06295960_0644</name>
</gene>
<dbReference type="PANTHER" id="PTHR38032">
    <property type="entry name" value="POLYMERASE-RELATED"/>
    <property type="match status" value="1"/>
</dbReference>
<keyword evidence="4" id="KW-1185">Reference proteome</keyword>
<evidence type="ECO:0000259" key="2">
    <source>
        <dbReference type="Pfam" id="PF20250"/>
    </source>
</evidence>
<proteinExistence type="predicted"/>
<name>A0A1X7IQ36_9BACL</name>
<evidence type="ECO:0000256" key="1">
    <source>
        <dbReference type="SAM" id="Coils"/>
    </source>
</evidence>
<organism evidence="3 4">
    <name type="scientific">Paenibacillus aquistagni</name>
    <dbReference type="NCBI Taxonomy" id="1852522"/>
    <lineage>
        <taxon>Bacteria</taxon>
        <taxon>Bacillati</taxon>
        <taxon>Bacillota</taxon>
        <taxon>Bacilli</taxon>
        <taxon>Bacillales</taxon>
        <taxon>Paenibacillaceae</taxon>
        <taxon>Paenibacillus</taxon>
    </lineage>
</organism>
<dbReference type="InterPro" id="IPR046865">
    <property type="entry name" value="FapA_b_solenoid"/>
</dbReference>
<evidence type="ECO:0000313" key="4">
    <source>
        <dbReference type="Proteomes" id="UP000193834"/>
    </source>
</evidence>
<protein>
    <recommendedName>
        <fullName evidence="2">Flagellar Assembly Protein A N-terminal region domain-containing protein</fullName>
    </recommendedName>
</protein>
<dbReference type="AlphaFoldDB" id="A0A1X7IQ36"/>
<keyword evidence="1" id="KW-0175">Coiled coil</keyword>
<dbReference type="Proteomes" id="UP000193834">
    <property type="component" value="Unassembled WGS sequence"/>
</dbReference>
<feature type="domain" description="Flagellar Assembly Protein A N-terminal region" evidence="2">
    <location>
        <begin position="12"/>
        <end position="182"/>
    </location>
</feature>
<dbReference type="InterPro" id="IPR046866">
    <property type="entry name" value="FapA_N"/>
</dbReference>
<dbReference type="STRING" id="1852522.SAMN06295960_0644"/>
<sequence length="466" mass="51236">MSTTMMLEQYLEVSLSDDKMTAYLLIGDVDQNIQFTENELLQFLRNNQVQYGLKEEVLRDIARRPLLYTKEPVIVAIGKEPVDGTDGKVELLMVMKGSSRPLEQDDGSVDLKEIQQLNNVTRGQRIALRKPATSAIAGINVRGEEVKGRDGKEARLKLGKNVVTDDEEVAAYAAIDGLIVKTEGDKLNVFPVYEVNGDVDYRTGNIDFVGTVVIRGNVLTGFRIKAAGDIRVIGGVEGAQLEAQGSIEISGGIIAGHKGSIQAGQQIKCSFVQEGNLSAGTDIIVSQSILHSNVRASKQVICNGTKGLIVGGRIQAGERVVARTIGNSTSTQTTIEVGVLPELRNELNELRQRYRTTTESLDKTEKALTLLDKLAAAGQLTEDKMQMRLKLNITKKSVVHEQTDIRERIYELEKALEGSNDARVDVHQLIYGGSKMVIGRYTRYVKDVSKHVSFRFIDGEIMMVSL</sequence>
<dbReference type="RefSeq" id="WP_085492892.1">
    <property type="nucleotide sequence ID" value="NZ_FXAZ01000001.1"/>
</dbReference>
<evidence type="ECO:0000313" key="3">
    <source>
        <dbReference type="EMBL" id="SMG16572.1"/>
    </source>
</evidence>
<dbReference type="InterPro" id="IPR005646">
    <property type="entry name" value="FapA"/>
</dbReference>
<dbReference type="PANTHER" id="PTHR38032:SF1">
    <property type="entry name" value="RNA-BINDING PROTEIN KHPB N-TERMINAL DOMAIN-CONTAINING PROTEIN"/>
    <property type="match status" value="1"/>
</dbReference>
<dbReference type="Pfam" id="PF20250">
    <property type="entry name" value="FapA_N"/>
    <property type="match status" value="1"/>
</dbReference>
<dbReference type="Pfam" id="PF03961">
    <property type="entry name" value="FapA"/>
    <property type="match status" value="1"/>
</dbReference>